<dbReference type="Pfam" id="PF14291">
    <property type="entry name" value="DUF4371"/>
    <property type="match status" value="1"/>
</dbReference>
<dbReference type="PANTHER" id="PTHR45749:SF37">
    <property type="entry name" value="OS05G0311600 PROTEIN"/>
    <property type="match status" value="1"/>
</dbReference>
<dbReference type="InterPro" id="IPR012337">
    <property type="entry name" value="RNaseH-like_sf"/>
</dbReference>
<feature type="compositionally biased region" description="Low complexity" evidence="1">
    <location>
        <begin position="1"/>
        <end position="13"/>
    </location>
</feature>
<feature type="domain" description="TTF-type" evidence="2">
    <location>
        <begin position="66"/>
        <end position="153"/>
    </location>
</feature>
<dbReference type="RefSeq" id="XP_002784593.1">
    <property type="nucleotide sequence ID" value="XM_002784547.1"/>
</dbReference>
<evidence type="ECO:0000256" key="1">
    <source>
        <dbReference type="SAM" id="MobiDB-lite"/>
    </source>
</evidence>
<dbReference type="InterPro" id="IPR025398">
    <property type="entry name" value="DUF4371"/>
</dbReference>
<evidence type="ECO:0000259" key="2">
    <source>
        <dbReference type="SMART" id="SM00597"/>
    </source>
</evidence>
<dbReference type="Proteomes" id="UP000007800">
    <property type="component" value="Unassembled WGS sequence"/>
</dbReference>
<dbReference type="GeneID" id="9063459"/>
<proteinExistence type="predicted"/>
<dbReference type="OrthoDB" id="1739706at2759"/>
<dbReference type="EMBL" id="GG672943">
    <property type="protein sequence ID" value="EER16389.1"/>
    <property type="molecule type" value="Genomic_DNA"/>
</dbReference>
<gene>
    <name evidence="3" type="ORF">Pmar_PMAR017915</name>
</gene>
<dbReference type="AlphaFoldDB" id="C5KGK4"/>
<sequence length="764" mass="84815">MSSSSSSAQSAFAVMMKRVREGQEPLEGSKRARPAGNPSGEVPADIAESKSGEPLQPKAGFLPNAQGRPFQADWYVGNPWLEWSRSTDKAYCFACRFFYPPAAAGFGPPNGSFVSSGFSNFKKGVEKLNAHKASAGHKEAMVRWATWKAAAEKEQSVSALLAKHDESTLLENRMYIKTVCKALLFCSFQNVAFRGHSEEATSVNQGNFRELMKLISSFDKVTSSRLAEGPRNAVYTSPQIQNGLVKTMADMIVKDIVDEIGDQPYCILGDETRDEAGTEQLALCVRYCRPQKVGEPFLVEESFLGFVGLEDLDSNGIASAMIERLDVIGMDTSRCTSQGYDGASVMSGNRKGVHKVFQQKAGCTAPYLHCSNHRLNLCIQKSVKDVEKVASFFYTMADFDRFFKISVVHSEFERQQKKAYGDGTRLRTLKRIVDTRWSCQAEACDAFVATLDAIVLTLDEVASSHPPKRAGEAEGLVCRIDQVFVVTLYTMHGVLGMTDKASKLLQDPSSDLSGTRLLIEELKSSIQCCIDDTELDGTLWQRIWSDAMAVVEKHELDQSRRFGKKRLSRRSAESELSPVEDACEHLFLPFMKSILNELNERFNFDTYIVYDGVCCFNPAHCLFLDPVKTVEFGKLYGCNLDELAGEIVVAARAVERRQNELKDDGCVGLATVLDVVSFLHGLKLAWPTLMFLGHVALCLPTSTASCERSFSVLKLVKTHLRTTMADERLSSLGVLSINRARAKALDLDRVLRDFAREDRAIRLF</sequence>
<organism evidence="4">
    <name type="scientific">Perkinsus marinus (strain ATCC 50983 / TXsc)</name>
    <dbReference type="NCBI Taxonomy" id="423536"/>
    <lineage>
        <taxon>Eukaryota</taxon>
        <taxon>Sar</taxon>
        <taxon>Alveolata</taxon>
        <taxon>Perkinsozoa</taxon>
        <taxon>Perkinsea</taxon>
        <taxon>Perkinsida</taxon>
        <taxon>Perkinsidae</taxon>
        <taxon>Perkinsus</taxon>
    </lineage>
</organism>
<dbReference type="PANTHER" id="PTHR45749">
    <property type="match status" value="1"/>
</dbReference>
<name>C5KGK4_PERM5</name>
<dbReference type="SMART" id="SM00597">
    <property type="entry name" value="ZnF_TTF"/>
    <property type="match status" value="1"/>
</dbReference>
<dbReference type="InterPro" id="IPR008906">
    <property type="entry name" value="HATC_C_dom"/>
</dbReference>
<dbReference type="GO" id="GO:0046983">
    <property type="term" value="F:protein dimerization activity"/>
    <property type="evidence" value="ECO:0007669"/>
    <property type="project" value="InterPro"/>
</dbReference>
<dbReference type="SUPFAM" id="SSF53098">
    <property type="entry name" value="Ribonuclease H-like"/>
    <property type="match status" value="1"/>
</dbReference>
<feature type="compositionally biased region" description="Basic and acidic residues" evidence="1">
    <location>
        <begin position="18"/>
        <end position="30"/>
    </location>
</feature>
<accession>C5KGK4</accession>
<keyword evidence="4" id="KW-1185">Reference proteome</keyword>
<evidence type="ECO:0000313" key="4">
    <source>
        <dbReference type="Proteomes" id="UP000007800"/>
    </source>
</evidence>
<dbReference type="InParanoid" id="C5KGK4"/>
<reference evidence="3 4" key="1">
    <citation type="submission" date="2008-07" db="EMBL/GenBank/DDBJ databases">
        <authorList>
            <person name="El-Sayed N."/>
            <person name="Caler E."/>
            <person name="Inman J."/>
            <person name="Amedeo P."/>
            <person name="Hass B."/>
            <person name="Wortman J."/>
        </authorList>
    </citation>
    <scope>NUCLEOTIDE SEQUENCE [LARGE SCALE GENOMIC DNA]</scope>
    <source>
        <strain evidence="4">ATCC 50983 / TXsc</strain>
    </source>
</reference>
<feature type="region of interest" description="Disordered" evidence="1">
    <location>
        <begin position="1"/>
        <end position="63"/>
    </location>
</feature>
<protein>
    <submittedName>
        <fullName evidence="3">Zinc finger protein MYM-type protein, putative</fullName>
    </submittedName>
</protein>
<dbReference type="InterPro" id="IPR006580">
    <property type="entry name" value="Znf_TTF"/>
</dbReference>
<evidence type="ECO:0000313" key="3">
    <source>
        <dbReference type="EMBL" id="EER16389.1"/>
    </source>
</evidence>
<dbReference type="Pfam" id="PF05699">
    <property type="entry name" value="Dimer_Tnp_hAT"/>
    <property type="match status" value="1"/>
</dbReference>